<evidence type="ECO:0000256" key="5">
    <source>
        <dbReference type="ARBA" id="ARBA00067668"/>
    </source>
</evidence>
<dbReference type="Gene3D" id="3.40.50.12780">
    <property type="entry name" value="N-terminal domain of ligase-like"/>
    <property type="match status" value="1"/>
</dbReference>
<evidence type="ECO:0000256" key="3">
    <source>
        <dbReference type="ARBA" id="ARBA00051915"/>
    </source>
</evidence>
<dbReference type="SUPFAM" id="SSF56801">
    <property type="entry name" value="Acetyl-CoA synthetase-like"/>
    <property type="match status" value="1"/>
</dbReference>
<dbReference type="PANTHER" id="PTHR43767:SF1">
    <property type="entry name" value="NONRIBOSOMAL PEPTIDE SYNTHASE PES1 (EUROFUNG)-RELATED"/>
    <property type="match status" value="1"/>
</dbReference>
<comment type="similarity">
    <text evidence="1">Belongs to the ATP-dependent AMP-binding enzyme family.</text>
</comment>
<feature type="domain" description="AMP-binding enzyme C-terminal" evidence="7">
    <location>
        <begin position="411"/>
        <end position="486"/>
    </location>
</feature>
<reference evidence="8 9" key="1">
    <citation type="journal article" date="2014" name="Int. J. Syst. Evol. Microbiol.">
        <title>Complete genome sequence of Corynebacterium casei LMG S-19264T (=DSM 44701T), isolated from a smear-ripened cheese.</title>
        <authorList>
            <consortium name="US DOE Joint Genome Institute (JGI-PGF)"/>
            <person name="Walter F."/>
            <person name="Albersmeier A."/>
            <person name="Kalinowski J."/>
            <person name="Ruckert C."/>
        </authorList>
    </citation>
    <scope>NUCLEOTIDE SEQUENCE [LARGE SCALE GENOMIC DNA]</scope>
    <source>
        <strain evidence="8 9">CGMCC 1.16330</strain>
    </source>
</reference>
<dbReference type="FunFam" id="3.30.300.30:FF:000008">
    <property type="entry name" value="2,3-dihydroxybenzoate-AMP ligase"/>
    <property type="match status" value="1"/>
</dbReference>
<evidence type="ECO:0000259" key="6">
    <source>
        <dbReference type="Pfam" id="PF00501"/>
    </source>
</evidence>
<dbReference type="GO" id="GO:0016878">
    <property type="term" value="F:acid-thiol ligase activity"/>
    <property type="evidence" value="ECO:0007669"/>
    <property type="project" value="UniProtKB-ARBA"/>
</dbReference>
<dbReference type="Proteomes" id="UP000597507">
    <property type="component" value="Unassembled WGS sequence"/>
</dbReference>
<dbReference type="EMBL" id="BMKS01000009">
    <property type="protein sequence ID" value="GGG40963.1"/>
    <property type="molecule type" value="Genomic_DNA"/>
</dbReference>
<dbReference type="InterPro" id="IPR025110">
    <property type="entry name" value="AMP-bd_C"/>
</dbReference>
<dbReference type="CDD" id="cd17631">
    <property type="entry name" value="FACL_FadD13-like"/>
    <property type="match status" value="1"/>
</dbReference>
<dbReference type="InterPro" id="IPR045851">
    <property type="entry name" value="AMP-bd_C_sf"/>
</dbReference>
<dbReference type="InterPro" id="IPR042099">
    <property type="entry name" value="ANL_N_sf"/>
</dbReference>
<dbReference type="Gene3D" id="3.30.300.30">
    <property type="match status" value="1"/>
</dbReference>
<gene>
    <name evidence="8" type="ORF">GCM10010964_30760</name>
</gene>
<dbReference type="Pfam" id="PF13193">
    <property type="entry name" value="AMP-binding_C"/>
    <property type="match status" value="1"/>
</dbReference>
<accession>A0A8J2ZD38</accession>
<name>A0A8J2ZD38_9PROT</name>
<comment type="catalytic activity">
    <reaction evidence="3">
        <text>3-(methylsulfanyl)propanoate + ATP + CoA = 3-(methylsulfanyl)propanoyl-CoA + AMP + diphosphate</text>
        <dbReference type="Rhea" id="RHEA:43052"/>
        <dbReference type="ChEBI" id="CHEBI:30616"/>
        <dbReference type="ChEBI" id="CHEBI:33019"/>
        <dbReference type="ChEBI" id="CHEBI:49016"/>
        <dbReference type="ChEBI" id="CHEBI:57287"/>
        <dbReference type="ChEBI" id="CHEBI:82815"/>
        <dbReference type="ChEBI" id="CHEBI:456215"/>
        <dbReference type="EC" id="6.2.1.44"/>
    </reaction>
    <physiologicalReaction direction="left-to-right" evidence="3">
        <dbReference type="Rhea" id="RHEA:43053"/>
    </physiologicalReaction>
</comment>
<dbReference type="RefSeq" id="WP_188901754.1">
    <property type="nucleotide sequence ID" value="NZ_BMKS01000009.1"/>
</dbReference>
<comment type="caution">
    <text evidence="8">The sequence shown here is derived from an EMBL/GenBank/DDBJ whole genome shotgun (WGS) entry which is preliminary data.</text>
</comment>
<keyword evidence="9" id="KW-1185">Reference proteome</keyword>
<evidence type="ECO:0000256" key="1">
    <source>
        <dbReference type="ARBA" id="ARBA00006432"/>
    </source>
</evidence>
<feature type="domain" description="AMP-dependent synthetase/ligase" evidence="6">
    <location>
        <begin position="11"/>
        <end position="360"/>
    </location>
</feature>
<sequence length="500" mass="54012">MLNLSAFVAFHARQRPDRPAILYGEQRIGYAALQARTEALSALLAARGVAAGEVVAVFMKNSAAFVELAIATSRIGAVFLPINFRLAREEVAYILDNAGAKLLFADAEFGPVVEGLPGLILLDAAAQSDPTRLVPAGTPVPPVAPRQEGDLFRLMYTSGTTDRPKGVMHSYGNFYWKCMEHVVALGLSAADRLLVVGPLYHVGAFDLPGLAVLWVGGTLCILREFDAAAALEAIARERLTGAWMAPVMLSRTLEHGNPQGLDLSTLRWCIGGGERTPEPRIRAFAGLFPRARYIDAYGLTETCSGDTLMEAGREIEKIGSTGRATPHVEITIRDDAGRPLPPGREGEICLRGPKVFKGYWRDPAKTAASFHPDGWFRTGDVGYLDQEGFLFLTDRKKDIIISGGENIASSEVERVLYDLPGVSEAAVVGVPDARWGERPVAVVVLQEGATLDLATLQAHCRSRLAGFKVPKGLEIRQALPRNPSGKVLKRVLRDELAAKA</sequence>
<dbReference type="InterPro" id="IPR000873">
    <property type="entry name" value="AMP-dep_synth/lig_dom"/>
</dbReference>
<organism evidence="8 9">
    <name type="scientific">Caldovatus sediminis</name>
    <dbReference type="NCBI Taxonomy" id="2041189"/>
    <lineage>
        <taxon>Bacteria</taxon>
        <taxon>Pseudomonadati</taxon>
        <taxon>Pseudomonadota</taxon>
        <taxon>Alphaproteobacteria</taxon>
        <taxon>Acetobacterales</taxon>
        <taxon>Roseomonadaceae</taxon>
        <taxon>Caldovatus</taxon>
    </lineage>
</organism>
<dbReference type="Pfam" id="PF00501">
    <property type="entry name" value="AMP-binding"/>
    <property type="match status" value="1"/>
</dbReference>
<evidence type="ECO:0000256" key="2">
    <source>
        <dbReference type="ARBA" id="ARBA00022598"/>
    </source>
</evidence>
<evidence type="ECO:0000256" key="4">
    <source>
        <dbReference type="ARBA" id="ARBA00066616"/>
    </source>
</evidence>
<proteinExistence type="inferred from homology"/>
<dbReference type="EC" id="6.2.1.44" evidence="4"/>
<keyword evidence="2" id="KW-0436">Ligase</keyword>
<dbReference type="AlphaFoldDB" id="A0A8J2ZD38"/>
<evidence type="ECO:0000259" key="7">
    <source>
        <dbReference type="Pfam" id="PF13193"/>
    </source>
</evidence>
<evidence type="ECO:0000313" key="8">
    <source>
        <dbReference type="EMBL" id="GGG40963.1"/>
    </source>
</evidence>
<dbReference type="PANTHER" id="PTHR43767">
    <property type="entry name" value="LONG-CHAIN-FATTY-ACID--COA LIGASE"/>
    <property type="match status" value="1"/>
</dbReference>
<dbReference type="InterPro" id="IPR050237">
    <property type="entry name" value="ATP-dep_AMP-bd_enzyme"/>
</dbReference>
<protein>
    <recommendedName>
        <fullName evidence="5">3-methylmercaptopropionyl-CoA ligase</fullName>
        <ecNumber evidence="4">6.2.1.44</ecNumber>
    </recommendedName>
</protein>
<evidence type="ECO:0000313" key="9">
    <source>
        <dbReference type="Proteomes" id="UP000597507"/>
    </source>
</evidence>